<reference evidence="1 2" key="1">
    <citation type="submission" date="2020-02" db="EMBL/GenBank/DDBJ databases">
        <title>Genome sequence of strain AETb3-4.</title>
        <authorList>
            <person name="Gao J."/>
            <person name="Zhang X."/>
        </authorList>
    </citation>
    <scope>NUCLEOTIDE SEQUENCE [LARGE SCALE GENOMIC DNA]</scope>
    <source>
        <strain evidence="1 2">AETb3-4</strain>
    </source>
</reference>
<comment type="caution">
    <text evidence="1">The sequence shown here is derived from an EMBL/GenBank/DDBJ whole genome shotgun (WGS) entry which is preliminary data.</text>
</comment>
<protein>
    <recommendedName>
        <fullName evidence="3">Antitoxin Xre/MbcA/ParS-like toxin-binding domain-containing protein</fullName>
    </recommendedName>
</protein>
<name>A0A7Y7LZL5_9MICC</name>
<accession>A0A7Y7LZL5</accession>
<organism evidence="1 2">
    <name type="scientific">Arthrobacter wenxiniae</name>
    <dbReference type="NCBI Taxonomy" id="2713570"/>
    <lineage>
        <taxon>Bacteria</taxon>
        <taxon>Bacillati</taxon>
        <taxon>Actinomycetota</taxon>
        <taxon>Actinomycetes</taxon>
        <taxon>Micrococcales</taxon>
        <taxon>Micrococcaceae</taxon>
        <taxon>Arthrobacter</taxon>
    </lineage>
</organism>
<evidence type="ECO:0008006" key="3">
    <source>
        <dbReference type="Google" id="ProtNLM"/>
    </source>
</evidence>
<dbReference type="RefSeq" id="WP_176635831.1">
    <property type="nucleotide sequence ID" value="NZ_JAAMFM010000024.1"/>
</dbReference>
<gene>
    <name evidence="1" type="ORF">G6034_14610</name>
</gene>
<dbReference type="Proteomes" id="UP000543556">
    <property type="component" value="Unassembled WGS sequence"/>
</dbReference>
<dbReference type="EMBL" id="JAAMFM010000024">
    <property type="protein sequence ID" value="NVM96112.1"/>
    <property type="molecule type" value="Genomic_DNA"/>
</dbReference>
<keyword evidence="2" id="KW-1185">Reference proteome</keyword>
<evidence type="ECO:0000313" key="2">
    <source>
        <dbReference type="Proteomes" id="UP000543556"/>
    </source>
</evidence>
<evidence type="ECO:0000313" key="1">
    <source>
        <dbReference type="EMBL" id="NVM96112.1"/>
    </source>
</evidence>
<proteinExistence type="predicted"/>
<sequence>MDAKVSKTLPGVAGELPEGWRVVYLAKGAGFPPMEHPERCVYLFVGPTLADKVAGQIIAQKGVTVFEGLDDFVSDNMVRDFHAIGHIFPRQLADLVNMERSVSALGPAIAALEVETSPPLASAIQATENLWTTIERRWGLLGSTDVAKLLGAKTSNRSLASSLRKKGQLIGVERTNAFLYPGFQFDRTAGAVHAAIPELIKAARANEIDDEDLVFWLCTPSRYFDDGLPVDHLLDDPSIVQKLVDSETISW</sequence>
<dbReference type="AlphaFoldDB" id="A0A7Y7LZL5"/>